<evidence type="ECO:0000313" key="1">
    <source>
        <dbReference type="EMBL" id="MPC32625.1"/>
    </source>
</evidence>
<keyword evidence="2" id="KW-1185">Reference proteome</keyword>
<proteinExistence type="predicted"/>
<dbReference type="AlphaFoldDB" id="A0A5B7EGW1"/>
<gene>
    <name evidence="1" type="ORF">E2C01_025947</name>
</gene>
<evidence type="ECO:0000313" key="2">
    <source>
        <dbReference type="Proteomes" id="UP000324222"/>
    </source>
</evidence>
<protein>
    <submittedName>
        <fullName evidence="1">Uncharacterized protein</fullName>
    </submittedName>
</protein>
<accession>A0A5B7EGW1</accession>
<comment type="caution">
    <text evidence="1">The sequence shown here is derived from an EMBL/GenBank/DDBJ whole genome shotgun (WGS) entry which is preliminary data.</text>
</comment>
<sequence>MVNVKKCTGNNNKELLQVTVMTREMASGQETGTEYRWIQSFSFSSPFLPNLIPSTASSPVPAPVPARTCLQPVTGKKSVVLCRCLASFVIAKRGHVSPTARVIRWCPPGSAPLLLSRWHALLNPSSILAWKSLL</sequence>
<dbReference type="EMBL" id="VSRR010002663">
    <property type="protein sequence ID" value="MPC32625.1"/>
    <property type="molecule type" value="Genomic_DNA"/>
</dbReference>
<dbReference type="Proteomes" id="UP000324222">
    <property type="component" value="Unassembled WGS sequence"/>
</dbReference>
<organism evidence="1 2">
    <name type="scientific">Portunus trituberculatus</name>
    <name type="common">Swimming crab</name>
    <name type="synonym">Neptunus trituberculatus</name>
    <dbReference type="NCBI Taxonomy" id="210409"/>
    <lineage>
        <taxon>Eukaryota</taxon>
        <taxon>Metazoa</taxon>
        <taxon>Ecdysozoa</taxon>
        <taxon>Arthropoda</taxon>
        <taxon>Crustacea</taxon>
        <taxon>Multicrustacea</taxon>
        <taxon>Malacostraca</taxon>
        <taxon>Eumalacostraca</taxon>
        <taxon>Eucarida</taxon>
        <taxon>Decapoda</taxon>
        <taxon>Pleocyemata</taxon>
        <taxon>Brachyura</taxon>
        <taxon>Eubrachyura</taxon>
        <taxon>Portunoidea</taxon>
        <taxon>Portunidae</taxon>
        <taxon>Portuninae</taxon>
        <taxon>Portunus</taxon>
    </lineage>
</organism>
<name>A0A5B7EGW1_PORTR</name>
<reference evidence="1 2" key="1">
    <citation type="submission" date="2019-05" db="EMBL/GenBank/DDBJ databases">
        <title>Another draft genome of Portunus trituberculatus and its Hox gene families provides insights of decapod evolution.</title>
        <authorList>
            <person name="Jeong J.-H."/>
            <person name="Song I."/>
            <person name="Kim S."/>
            <person name="Choi T."/>
            <person name="Kim D."/>
            <person name="Ryu S."/>
            <person name="Kim W."/>
        </authorList>
    </citation>
    <scope>NUCLEOTIDE SEQUENCE [LARGE SCALE GENOMIC DNA]</scope>
    <source>
        <tissue evidence="1">Muscle</tissue>
    </source>
</reference>